<name>A0A1R0Y9T4_9BACL</name>
<reference evidence="1 2" key="1">
    <citation type="submission" date="2016-10" db="EMBL/GenBank/DDBJ databases">
        <title>Paenibacillus species isolates.</title>
        <authorList>
            <person name="Beno S.M."/>
        </authorList>
    </citation>
    <scope>NUCLEOTIDE SEQUENCE [LARGE SCALE GENOMIC DNA]</scope>
    <source>
        <strain evidence="1 2">FSL H7-0710</strain>
    </source>
</reference>
<gene>
    <name evidence="1" type="ORF">BSK52_00390</name>
</gene>
<accession>A0A1R0Y9T4</accession>
<evidence type="ECO:0000313" key="2">
    <source>
        <dbReference type="Proteomes" id="UP000187439"/>
    </source>
</evidence>
<evidence type="ECO:0000313" key="1">
    <source>
        <dbReference type="EMBL" id="OMD44044.1"/>
    </source>
</evidence>
<dbReference type="Proteomes" id="UP000187439">
    <property type="component" value="Unassembled WGS sequence"/>
</dbReference>
<comment type="caution">
    <text evidence="1">The sequence shown here is derived from an EMBL/GenBank/DDBJ whole genome shotgun (WGS) entry which is preliminary data.</text>
</comment>
<proteinExistence type="predicted"/>
<dbReference type="OrthoDB" id="9760067at2"/>
<dbReference type="EMBL" id="MPTC01000001">
    <property type="protein sequence ID" value="OMD44044.1"/>
    <property type="molecule type" value="Genomic_DNA"/>
</dbReference>
<protein>
    <submittedName>
        <fullName evidence="1">Uncharacterized protein</fullName>
    </submittedName>
</protein>
<organism evidence="1 2">
    <name type="scientific">Paenibacillus odorifer</name>
    <dbReference type="NCBI Taxonomy" id="189426"/>
    <lineage>
        <taxon>Bacteria</taxon>
        <taxon>Bacillati</taxon>
        <taxon>Bacillota</taxon>
        <taxon>Bacilli</taxon>
        <taxon>Bacillales</taxon>
        <taxon>Paenibacillaceae</taxon>
        <taxon>Paenibacillus</taxon>
    </lineage>
</organism>
<sequence length="62" mass="7113">MKIEKHSENISGCFLKFLFEQLPQLPDLKDTEALVPFLPLVIRFFTDLSGIKNPNLILKSQP</sequence>
<dbReference type="AlphaFoldDB" id="A0A1R0Y9T4"/>